<dbReference type="AlphaFoldDB" id="A0A7G6RKV7"/>
<gene>
    <name evidence="3" type="ORF">HB770_19960</name>
</gene>
<organism evidence="3 4">
    <name type="scientific">Rhizobium leguminosarum bv. viciae</name>
    <dbReference type="NCBI Taxonomy" id="387"/>
    <lineage>
        <taxon>Bacteria</taxon>
        <taxon>Pseudomonadati</taxon>
        <taxon>Pseudomonadota</taxon>
        <taxon>Alphaproteobacteria</taxon>
        <taxon>Hyphomicrobiales</taxon>
        <taxon>Rhizobiaceae</taxon>
        <taxon>Rhizobium/Agrobacterium group</taxon>
        <taxon>Rhizobium</taxon>
    </lineage>
</organism>
<dbReference type="Pfam" id="PF25209">
    <property type="entry name" value="Phage_capsid_4"/>
    <property type="match status" value="1"/>
</dbReference>
<dbReference type="EMBL" id="CP050549">
    <property type="protein sequence ID" value="QND42889.1"/>
    <property type="molecule type" value="Genomic_DNA"/>
</dbReference>
<evidence type="ECO:0000256" key="1">
    <source>
        <dbReference type="SAM" id="Coils"/>
    </source>
</evidence>
<feature type="signal peptide" evidence="2">
    <location>
        <begin position="1"/>
        <end position="30"/>
    </location>
</feature>
<reference evidence="4" key="1">
    <citation type="journal article" date="2020" name="Mol. Plant Microbe">
        <title>Rhizobial microsymbionts of the narrowly endemic Oxytropis species growing in Kamchatka are characterized by significant genetic diversity and possess a set of genes that are associated with T3SS and T6SS secretion systems and can affect the development of symbiosis.</title>
        <authorList>
            <person name="Safronova V."/>
            <person name="Guro P."/>
            <person name="Sazanova A."/>
            <person name="Kuznetsova I."/>
            <person name="Belimov A."/>
            <person name="Yakubov V."/>
            <person name="Chirak E."/>
            <person name="Afonin A."/>
            <person name="Gogolev Y."/>
            <person name="Andronov E."/>
            <person name="Tikhonovich I."/>
        </authorList>
    </citation>
    <scope>NUCLEOTIDE SEQUENCE [LARGE SCALE GENOMIC DNA]</scope>
    <source>
        <strain evidence="4">RCAM0610</strain>
    </source>
</reference>
<protein>
    <submittedName>
        <fullName evidence="3">Uncharacterized protein</fullName>
    </submittedName>
</protein>
<proteinExistence type="predicted"/>
<evidence type="ECO:0000256" key="2">
    <source>
        <dbReference type="SAM" id="SignalP"/>
    </source>
</evidence>
<keyword evidence="1" id="KW-0175">Coiled coil</keyword>
<dbReference type="PROSITE" id="PS51257">
    <property type="entry name" value="PROKAR_LIPOPROTEIN"/>
    <property type="match status" value="1"/>
</dbReference>
<name>A0A7G6RKV7_RHILV</name>
<dbReference type="Proteomes" id="UP000515518">
    <property type="component" value="Chromosome"/>
</dbReference>
<evidence type="ECO:0000313" key="3">
    <source>
        <dbReference type="EMBL" id="QND42889.1"/>
    </source>
</evidence>
<feature type="chain" id="PRO_5028798888" evidence="2">
    <location>
        <begin position="31"/>
        <end position="483"/>
    </location>
</feature>
<evidence type="ECO:0000313" key="4">
    <source>
        <dbReference type="Proteomes" id="UP000515518"/>
    </source>
</evidence>
<accession>A0A7G6RKV7</accession>
<keyword evidence="2" id="KW-0732">Signal</keyword>
<sequence>MTKKYSILTVACMLAVAVIACVGLTSEAYAAMPHVNVHSAGSLFDAVVTNSHFIAGSLAAMRAELDDLHKRAAEKAAEVKPGLNDEAMQKIEEEHVALFEQIRAKQAKLTNLERQDERIITIRSLAASANLDDFGEEHVRSETPVDEFRSILLGRLAAQDEHTQINSNTRVDVGRGSEQQRAAAIHNALMHRASPADVELTAEGRNFRGMTLLDMARDVLEANGISTRGMSRQELAAQALVQRSGGGLHSTSDFPGILSNVANTTLRAAYTAAPQTFRPLIRETSVPDFKPVTRAQLGEAPALNKVNEHGEFKRGTLTEGKESYRIATYGKIVGITRQVIINDDLDAFARLPAAFGVQAAQLESDLVWAQILANPVMGDGVALFHAAHGNIMTAGAIGLTSMSNGRTLFSQQTGLDGRTIIGLSPSYLIVPVALQTVAEQFIGQIYPAKTSDAVPDNLKRVQIIAEGRLDAGINRPEDDIVAA</sequence>
<feature type="coiled-coil region" evidence="1">
    <location>
        <begin position="58"/>
        <end position="115"/>
    </location>
</feature>